<comment type="similarity">
    <text evidence="2">Belongs to the SSU72 phosphatase family.</text>
</comment>
<comment type="catalytic activity">
    <reaction evidence="10">
        <text>O-phospho-L-threonyl-[protein] + H2O = L-threonyl-[protein] + phosphate</text>
        <dbReference type="Rhea" id="RHEA:47004"/>
        <dbReference type="Rhea" id="RHEA-COMP:11060"/>
        <dbReference type="Rhea" id="RHEA-COMP:11605"/>
        <dbReference type="ChEBI" id="CHEBI:15377"/>
        <dbReference type="ChEBI" id="CHEBI:30013"/>
        <dbReference type="ChEBI" id="CHEBI:43474"/>
        <dbReference type="ChEBI" id="CHEBI:61977"/>
        <dbReference type="EC" id="3.1.3.16"/>
    </reaction>
</comment>
<evidence type="ECO:0000256" key="6">
    <source>
        <dbReference type="ARBA" id="ARBA00022801"/>
    </source>
</evidence>
<gene>
    <name evidence="13" type="ORF">G7K_4310-t1</name>
</gene>
<feature type="region of interest" description="Disordered" evidence="11">
    <location>
        <begin position="513"/>
        <end position="532"/>
    </location>
</feature>
<feature type="domain" description="GIT Spa2 homology (SHD)" evidence="12">
    <location>
        <begin position="295"/>
        <end position="325"/>
    </location>
</feature>
<feature type="domain" description="GIT Spa2 homology (SHD)" evidence="12">
    <location>
        <begin position="344"/>
        <end position="374"/>
    </location>
</feature>
<evidence type="ECO:0000256" key="11">
    <source>
        <dbReference type="SAM" id="MobiDB-lite"/>
    </source>
</evidence>
<dbReference type="EMBL" id="BACD03000030">
    <property type="protein sequence ID" value="GAO50176.1"/>
    <property type="molecule type" value="Genomic_DNA"/>
</dbReference>
<protein>
    <recommendedName>
        <fullName evidence="3">protein-serine/threonine phosphatase</fullName>
        <ecNumber evidence="3">3.1.3.16</ecNumber>
    </recommendedName>
</protein>
<evidence type="ECO:0000256" key="5">
    <source>
        <dbReference type="ARBA" id="ARBA00022737"/>
    </source>
</evidence>
<dbReference type="InterPro" id="IPR039892">
    <property type="entry name" value="Spa2/Sph1"/>
</dbReference>
<dbReference type="Pfam" id="PF23742">
    <property type="entry name" value="VBS_C3G9"/>
    <property type="match status" value="1"/>
</dbReference>
<dbReference type="GO" id="GO:0005847">
    <property type="term" value="C:mRNA cleavage and polyadenylation specificity factor complex"/>
    <property type="evidence" value="ECO:0007669"/>
    <property type="project" value="UniProtKB-ARBA"/>
</dbReference>
<evidence type="ECO:0000313" key="13">
    <source>
        <dbReference type="EMBL" id="GAO50176.1"/>
    </source>
</evidence>
<evidence type="ECO:0000256" key="3">
    <source>
        <dbReference type="ARBA" id="ARBA00013081"/>
    </source>
</evidence>
<evidence type="ECO:0000259" key="12">
    <source>
        <dbReference type="SMART" id="SM00555"/>
    </source>
</evidence>
<dbReference type="PANTHER" id="PTHR21601:SF0">
    <property type="entry name" value="PROTEIN SPA2-RELATED"/>
    <property type="match status" value="1"/>
</dbReference>
<dbReference type="SMART" id="SM00555">
    <property type="entry name" value="GIT"/>
    <property type="match status" value="2"/>
</dbReference>
<dbReference type="InterPro" id="IPR013724">
    <property type="entry name" value="GIT_SHD"/>
</dbReference>
<evidence type="ECO:0000256" key="1">
    <source>
        <dbReference type="ARBA" id="ARBA00004123"/>
    </source>
</evidence>
<feature type="region of interest" description="Disordered" evidence="11">
    <location>
        <begin position="209"/>
        <end position="263"/>
    </location>
</feature>
<comment type="caution">
    <text evidence="13">The sequence shown here is derived from an EMBL/GenBank/DDBJ whole genome shotgun (WGS) entry which is preliminary data.</text>
</comment>
<comment type="subcellular location">
    <subcellularLocation>
        <location evidence="1">Nucleus</location>
    </subcellularLocation>
</comment>
<dbReference type="Proteomes" id="UP000033140">
    <property type="component" value="Unassembled WGS sequence"/>
</dbReference>
<keyword evidence="4" id="KW-0507">mRNA processing</keyword>
<dbReference type="InterPro" id="IPR006811">
    <property type="entry name" value="RNA_pol_II_suA"/>
</dbReference>
<keyword evidence="7" id="KW-0904">Protein phosphatase</keyword>
<evidence type="ECO:0000256" key="7">
    <source>
        <dbReference type="ARBA" id="ARBA00022912"/>
    </source>
</evidence>
<dbReference type="OMA" id="CRNHASS"/>
<dbReference type="Pfam" id="PF04722">
    <property type="entry name" value="Ssu72"/>
    <property type="match status" value="1"/>
</dbReference>
<reference evidence="13 14" key="3">
    <citation type="journal article" date="2015" name="Genome Announc.">
        <title>Draft Genome Sequence of the Archiascomycetous Yeast Saitoella complicata.</title>
        <authorList>
            <person name="Yamauchi K."/>
            <person name="Kondo S."/>
            <person name="Hamamoto M."/>
            <person name="Takahashi Y."/>
            <person name="Ogura Y."/>
            <person name="Hayashi T."/>
            <person name="Nishida H."/>
        </authorList>
    </citation>
    <scope>NUCLEOTIDE SEQUENCE [LARGE SCALE GENOMIC DNA]</scope>
    <source>
        <strain evidence="13 14">NRRL Y-17804</strain>
    </source>
</reference>
<dbReference type="Pfam" id="PF12205">
    <property type="entry name" value="GIT1_C"/>
    <property type="match status" value="1"/>
</dbReference>
<dbReference type="InterPro" id="IPR022018">
    <property type="entry name" value="GIT1_C"/>
</dbReference>
<evidence type="ECO:0000256" key="4">
    <source>
        <dbReference type="ARBA" id="ARBA00022664"/>
    </source>
</evidence>
<dbReference type="Gene3D" id="3.40.50.2300">
    <property type="match status" value="2"/>
</dbReference>
<reference evidence="13 14" key="2">
    <citation type="journal article" date="2014" name="J. Gen. Appl. Microbiol.">
        <title>The early diverging ascomycetous budding yeast Saitoella complicata has three histone deacetylases belonging to the Clr6, Hos2, and Rpd3 lineages.</title>
        <authorList>
            <person name="Nishida H."/>
            <person name="Matsumoto T."/>
            <person name="Kondo S."/>
            <person name="Hamamoto M."/>
            <person name="Yoshikawa H."/>
        </authorList>
    </citation>
    <scope>NUCLEOTIDE SEQUENCE [LARGE SCALE GENOMIC DNA]</scope>
    <source>
        <strain evidence="13 14">NRRL Y-17804</strain>
    </source>
</reference>
<evidence type="ECO:0000313" key="14">
    <source>
        <dbReference type="Proteomes" id="UP000033140"/>
    </source>
</evidence>
<organism evidence="13 14">
    <name type="scientific">Saitoella complicata (strain BCRC 22490 / CBS 7301 / JCM 7358 / NBRC 10748 / NRRL Y-17804)</name>
    <dbReference type="NCBI Taxonomy" id="698492"/>
    <lineage>
        <taxon>Eukaryota</taxon>
        <taxon>Fungi</taxon>
        <taxon>Dikarya</taxon>
        <taxon>Ascomycota</taxon>
        <taxon>Taphrinomycotina</taxon>
        <taxon>Taphrinomycotina incertae sedis</taxon>
        <taxon>Saitoella</taxon>
    </lineage>
</organism>
<keyword evidence="6" id="KW-0378">Hydrolase</keyword>
<accession>A0A0E9NKF3</accession>
<feature type="compositionally biased region" description="Polar residues" evidence="11">
    <location>
        <begin position="403"/>
        <end position="418"/>
    </location>
</feature>
<dbReference type="FunFam" id="3.40.50.2300:FF:000039">
    <property type="entry name" value="RNA polymerase II subunit A C-terminal domain phosphatase"/>
    <property type="match status" value="1"/>
</dbReference>
<feature type="region of interest" description="Disordered" evidence="11">
    <location>
        <begin position="315"/>
        <end position="357"/>
    </location>
</feature>
<keyword evidence="8" id="KW-0539">Nucleus</keyword>
<evidence type="ECO:0000256" key="8">
    <source>
        <dbReference type="ARBA" id="ARBA00023242"/>
    </source>
</evidence>
<keyword evidence="14" id="KW-1185">Reference proteome</keyword>
<dbReference type="AlphaFoldDB" id="A0A0E9NKF3"/>
<feature type="compositionally biased region" description="Basic and acidic residues" evidence="11">
    <location>
        <begin position="513"/>
        <end position="528"/>
    </location>
</feature>
<feature type="region of interest" description="Disordered" evidence="11">
    <location>
        <begin position="377"/>
        <end position="444"/>
    </location>
</feature>
<evidence type="ECO:0000256" key="9">
    <source>
        <dbReference type="ARBA" id="ARBA00047761"/>
    </source>
</evidence>
<name>A0A0E9NKF3_SAICN</name>
<evidence type="ECO:0000256" key="2">
    <source>
        <dbReference type="ARBA" id="ARBA00008978"/>
    </source>
</evidence>
<comment type="catalytic activity">
    <reaction evidence="9">
        <text>O-phospho-L-seryl-[protein] + H2O = L-seryl-[protein] + phosphate</text>
        <dbReference type="Rhea" id="RHEA:20629"/>
        <dbReference type="Rhea" id="RHEA-COMP:9863"/>
        <dbReference type="Rhea" id="RHEA-COMP:11604"/>
        <dbReference type="ChEBI" id="CHEBI:15377"/>
        <dbReference type="ChEBI" id="CHEBI:29999"/>
        <dbReference type="ChEBI" id="CHEBI:43474"/>
        <dbReference type="ChEBI" id="CHEBI:83421"/>
        <dbReference type="EC" id="3.1.3.16"/>
    </reaction>
</comment>
<dbReference type="Gene3D" id="1.10.287.1490">
    <property type="match status" value="1"/>
</dbReference>
<dbReference type="EC" id="3.1.3.16" evidence="3"/>
<reference evidence="13 14" key="1">
    <citation type="journal article" date="2011" name="J. Gen. Appl. Microbiol.">
        <title>Draft genome sequencing of the enigmatic yeast Saitoella complicata.</title>
        <authorList>
            <person name="Nishida H."/>
            <person name="Hamamoto M."/>
            <person name="Sugiyama J."/>
        </authorList>
    </citation>
    <scope>NUCLEOTIDE SEQUENCE [LARGE SCALE GENOMIC DNA]</scope>
    <source>
        <strain evidence="13 14">NRRL Y-17804</strain>
    </source>
</reference>
<dbReference type="PANTHER" id="PTHR21601">
    <property type="entry name" value="SPA2 PROTEIN"/>
    <property type="match status" value="1"/>
</dbReference>
<dbReference type="GO" id="GO:0008420">
    <property type="term" value="F:RNA polymerase II CTD heptapeptide repeat phosphatase activity"/>
    <property type="evidence" value="ECO:0007669"/>
    <property type="project" value="UniProtKB-ARBA"/>
</dbReference>
<sequence>MKLLFATVCASNQNRSMDAHDKLCKAGFNVCSYGTGSAVRLPGPAADRPNIYKFGTPYNQIYQELAAQDKKLYTANGLLSMLDRNRNIKEAPERWQEHKSTFDVVITCEERCFDAVCDDLINRGENLNRPVHVINVDITDNREEADVGGKGILELATALEACTDPDGEIQEVLARWQEAHPRLPPSSKYDTPSTNHTVFSFLYGMQNGAYNQRPGPPTIPREARPASPALSSYSLRSEDSRGGTSNVGSNVGSGGLRPPVRPGDLETARVYHAALKRYLGPGLNNDPASDRQHKARDKLLRLSRQQFQELSQDVFDELSRRQGGTVAPRSLPENEKYHPKRNQARQKLSTLPPPRFKDLGTDVYHELVRRYPEFEGGVGAQRERSPARAPVVMGPPEVRPQPKTFQSNTLIPNKSQMVEESEDEEESQPAQSYPEEPNQHESVSSASLYGGILSDNASITSASRALASSPASQVVPARPAAPTDYEANIAGLQARVAALESDLARANEELKSARESADVAEQRRREAEGQAGQWTRLGEENAKLKEDLRVQHEVTEQVRREAMQFLEEMKSLSLRESTNLSETDQLREQLSTLQAEVSHWKSMHSQARAQLRSLRATSVFGRAQVDRSNLHAENGAIDDGHFGNFQAAVDDLLSSARSSNLQGAMMDSMKGLLSATRAIDADLDQAPNGVAPEVLQRVMKLRQRLSATCSNLITACKNHIAARGLSPISLVDAAASHLSGTVVELVNIVRLRPTSNGEAVLDDGDDTVSESGSSAVSMSVVGERTKVVRESAALRTFRRRSSSHYSVDSPPPLTGPMPAIPSNLIPHTASAYSSENENEQQPRRVPVRMNERWSAISGSSYGGNRDGRDELEELKGHLETQTERIVEDIQALLSSIRADAALPELRMHMHDIVETVTNVVSRSRALSPASVTSISVIVNDLEGCATKVNEMRMDTEAEGAVVDKAYKQKLAGAAFDTAKLVKALMKAVEDNRQTSLPMAAGEDDIVGLGITRQEDEDALHSEASKTNGSLTVRCIDFRARRIRTEMVAEAPLLTAPPI</sequence>
<dbReference type="GO" id="GO:0005078">
    <property type="term" value="F:MAP-kinase scaffold activity"/>
    <property type="evidence" value="ECO:0007669"/>
    <property type="project" value="TreeGrafter"/>
</dbReference>
<keyword evidence="5" id="KW-0677">Repeat</keyword>
<dbReference type="InterPro" id="IPR056439">
    <property type="entry name" value="VBS_C3G9"/>
</dbReference>
<dbReference type="Pfam" id="PF08518">
    <property type="entry name" value="GIT_SHD"/>
    <property type="match status" value="2"/>
</dbReference>
<evidence type="ECO:0000256" key="10">
    <source>
        <dbReference type="ARBA" id="ARBA00048336"/>
    </source>
</evidence>
<proteinExistence type="inferred from homology"/>
<dbReference type="STRING" id="698492.A0A0E9NKF3"/>
<dbReference type="GO" id="GO:0031124">
    <property type="term" value="P:mRNA 3'-end processing"/>
    <property type="evidence" value="ECO:0007669"/>
    <property type="project" value="UniProtKB-ARBA"/>
</dbReference>